<dbReference type="Gene3D" id="1.10.10.10">
    <property type="entry name" value="Winged helix-like DNA-binding domain superfamily/Winged helix DNA-binding domain"/>
    <property type="match status" value="1"/>
</dbReference>
<reference evidence="4 5" key="1">
    <citation type="submission" date="2021-01" db="EMBL/GenBank/DDBJ databases">
        <title>Whole genome shotgun sequence of Actinoplanes durhamensis NBRC 14914.</title>
        <authorList>
            <person name="Komaki H."/>
            <person name="Tamura T."/>
        </authorList>
    </citation>
    <scope>NUCLEOTIDE SEQUENCE [LARGE SCALE GENOMIC DNA]</scope>
    <source>
        <strain evidence="4 5">NBRC 14914</strain>
    </source>
</reference>
<feature type="domain" description="ANTAR" evidence="3">
    <location>
        <begin position="177"/>
        <end position="234"/>
    </location>
</feature>
<keyword evidence="2" id="KW-0804">Transcription</keyword>
<evidence type="ECO:0000256" key="2">
    <source>
        <dbReference type="ARBA" id="ARBA00023163"/>
    </source>
</evidence>
<dbReference type="InterPro" id="IPR029016">
    <property type="entry name" value="GAF-like_dom_sf"/>
</dbReference>
<keyword evidence="1" id="KW-0805">Transcription regulation</keyword>
<evidence type="ECO:0000256" key="1">
    <source>
        <dbReference type="ARBA" id="ARBA00023015"/>
    </source>
</evidence>
<comment type="caution">
    <text evidence="4">The sequence shown here is derived from an EMBL/GenBank/DDBJ whole genome shotgun (WGS) entry which is preliminary data.</text>
</comment>
<dbReference type="InterPro" id="IPR036388">
    <property type="entry name" value="WH-like_DNA-bd_sf"/>
</dbReference>
<dbReference type="Gene3D" id="3.30.450.40">
    <property type="match status" value="1"/>
</dbReference>
<evidence type="ECO:0000313" key="5">
    <source>
        <dbReference type="Proteomes" id="UP000637628"/>
    </source>
</evidence>
<dbReference type="Pfam" id="PF03861">
    <property type="entry name" value="ANTAR"/>
    <property type="match status" value="1"/>
</dbReference>
<dbReference type="SUPFAM" id="SSF55781">
    <property type="entry name" value="GAF domain-like"/>
    <property type="match status" value="1"/>
</dbReference>
<keyword evidence="5" id="KW-1185">Reference proteome</keyword>
<dbReference type="InterPro" id="IPR005561">
    <property type="entry name" value="ANTAR"/>
</dbReference>
<evidence type="ECO:0000313" key="4">
    <source>
        <dbReference type="EMBL" id="GIE02872.1"/>
    </source>
</evidence>
<dbReference type="Proteomes" id="UP000637628">
    <property type="component" value="Unassembled WGS sequence"/>
</dbReference>
<accession>A0ABQ3YZ58</accession>
<name>A0ABQ3YZ58_9ACTN</name>
<dbReference type="EMBL" id="BOML01000034">
    <property type="protein sequence ID" value="GIE02872.1"/>
    <property type="molecule type" value="Genomic_DNA"/>
</dbReference>
<protein>
    <recommendedName>
        <fullName evidence="3">ANTAR domain-containing protein</fullName>
    </recommendedName>
</protein>
<sequence>MLRRPAKTRSAARAAALSGPHAVELAGLLHELSVRLLGAESFAVAIERLAAFVAGAVPGTVRCSVTLIGEGGPPTCTANAAIGASLDTLAYELSTGPGLDAARSRALTTADDLYTDERWPHLAEPARAAGIHAVVAIPLDVPRAEVGAVSLYLDRAGALGPDPLITAMALVNQAEVLLGELRRRDETSTDATVDRAVGVIIAQRGCGVREAYDVLTETAQRLGIDRHAVADRLVAAAAARNA</sequence>
<proteinExistence type="predicted"/>
<dbReference type="SMART" id="SM01012">
    <property type="entry name" value="ANTAR"/>
    <property type="match status" value="1"/>
</dbReference>
<evidence type="ECO:0000259" key="3">
    <source>
        <dbReference type="SMART" id="SM01012"/>
    </source>
</evidence>
<organism evidence="4 5">
    <name type="scientific">Paractinoplanes durhamensis</name>
    <dbReference type="NCBI Taxonomy" id="113563"/>
    <lineage>
        <taxon>Bacteria</taxon>
        <taxon>Bacillati</taxon>
        <taxon>Actinomycetota</taxon>
        <taxon>Actinomycetes</taxon>
        <taxon>Micromonosporales</taxon>
        <taxon>Micromonosporaceae</taxon>
        <taxon>Paractinoplanes</taxon>
    </lineage>
</organism>
<gene>
    <name evidence="4" type="ORF">Adu01nite_42220</name>
</gene>